<protein>
    <submittedName>
        <fullName evidence="9">RING finger and SPRY domain-containing protein 1</fullName>
    </submittedName>
</protein>
<keyword evidence="3" id="KW-0862">Zinc</keyword>
<dbReference type="InterPro" id="IPR043136">
    <property type="entry name" value="B30.2/SPRY_sf"/>
</dbReference>
<dbReference type="InterPro" id="IPR016024">
    <property type="entry name" value="ARM-type_fold"/>
</dbReference>
<dbReference type="InterPro" id="IPR001870">
    <property type="entry name" value="B30.2/SPRY"/>
</dbReference>
<dbReference type="SUPFAM" id="SSF49899">
    <property type="entry name" value="Concanavalin A-like lectins/glucanases"/>
    <property type="match status" value="1"/>
</dbReference>
<keyword evidence="1" id="KW-0479">Metal-binding</keyword>
<dbReference type="GO" id="GO:0051603">
    <property type="term" value="P:proteolysis involved in protein catabolic process"/>
    <property type="evidence" value="ECO:0007669"/>
    <property type="project" value="TreeGrafter"/>
</dbReference>
<evidence type="ECO:0000313" key="9">
    <source>
        <dbReference type="RefSeq" id="XP_029640866.1"/>
    </source>
</evidence>
<evidence type="ECO:0000256" key="4">
    <source>
        <dbReference type="PROSITE-ProRule" id="PRU00175"/>
    </source>
</evidence>
<evidence type="ECO:0000259" key="6">
    <source>
        <dbReference type="PROSITE" id="PS50089"/>
    </source>
</evidence>
<evidence type="ECO:0000313" key="8">
    <source>
        <dbReference type="Proteomes" id="UP000515154"/>
    </source>
</evidence>
<gene>
    <name evidence="9" type="primary">LOC115215710</name>
</gene>
<dbReference type="KEGG" id="osn:115215710"/>
<sequence>MGTCLCKDRSQQPRHSTSTTTTTTTTTTVTTTATPALTSGAGFEGYGHSTNSVRASPALVTNRNELAATSVRRNYDDVSELMVSEMLHHGGRYMENQGLLLYSVGDIDSLVLEALTLLRTLVDNDQEPPQSMLYIPKIAEGEKGWLVVVTSLIQSIPLDDPLGAAVITLLLDQCPLPSKITTLKLTKLLKLSKDGCDENFRSAQAQRNLCIILGCLAEKMAGPSSISLLTPDVLDYLISNMKHSDSPVVILHSIIAMEKFAETSENKITINKVLQSDPKNLLISLEKWYRCPQAEKREVGFCAQWLLDNLFIVEGRKFTYESVNVDGLNVMLNSNDVSEYLKISADGLEARCDASSFESVRCTFQVNSGVWYYEVTIVTAGVMQIGWATKNSKFLNHDGYGIGDDEYSMAYDGCRQLIWYNAHSRPHKHPCWKAGDVLGLLLEVDKQQLVFLLNGNSLPPNKELFTHAKSGFFAAASFMSYQQCEFNFGAKPFRYPPKVAFKKFNDYGKLSSDEKVILPRYRKMALLQKKTLLEGSCTLCCDKQASMVLLPCQHKGFCDTCALQLERCPMCRDPIQERKLDPEENTNTLCV</sequence>
<dbReference type="Proteomes" id="UP000515154">
    <property type="component" value="Linkage group LG1"/>
</dbReference>
<dbReference type="RefSeq" id="XP_029640866.1">
    <property type="nucleotide sequence ID" value="XM_029785006.2"/>
</dbReference>
<evidence type="ECO:0000259" key="7">
    <source>
        <dbReference type="PROSITE" id="PS50188"/>
    </source>
</evidence>
<dbReference type="InterPro" id="IPR013320">
    <property type="entry name" value="ConA-like_dom_sf"/>
</dbReference>
<keyword evidence="2 4" id="KW-0863">Zinc-finger</keyword>
<feature type="region of interest" description="Disordered" evidence="5">
    <location>
        <begin position="1"/>
        <end position="27"/>
    </location>
</feature>
<dbReference type="SMART" id="SM00184">
    <property type="entry name" value="RING"/>
    <property type="match status" value="1"/>
</dbReference>
<dbReference type="SMART" id="SM00449">
    <property type="entry name" value="SPRY"/>
    <property type="match status" value="1"/>
</dbReference>
<evidence type="ECO:0000256" key="1">
    <source>
        <dbReference type="ARBA" id="ARBA00022723"/>
    </source>
</evidence>
<dbReference type="Pfam" id="PF13920">
    <property type="entry name" value="zf-C3HC4_3"/>
    <property type="match status" value="1"/>
</dbReference>
<dbReference type="PANTHER" id="PTHR13363:SF6">
    <property type="entry name" value="RING FINGER AND SPRY DOMAIN-CONTAINING PROTEIN 1"/>
    <property type="match status" value="1"/>
</dbReference>
<feature type="compositionally biased region" description="Low complexity" evidence="5">
    <location>
        <begin position="17"/>
        <end position="27"/>
    </location>
</feature>
<accession>A0A6P7SSE5</accession>
<name>A0A6P7SSE5_9MOLL</name>
<dbReference type="PANTHER" id="PTHR13363">
    <property type="entry name" value="RING FINGER AND SRY DOMAIN-CONTAINING"/>
    <property type="match status" value="1"/>
</dbReference>
<dbReference type="InterPro" id="IPR035774">
    <property type="entry name" value="SPRY_RSPRY1"/>
</dbReference>
<dbReference type="InterPro" id="IPR045129">
    <property type="entry name" value="RNF123/RKP/RSPRY1"/>
</dbReference>
<dbReference type="InterPro" id="IPR003877">
    <property type="entry name" value="SPRY_dom"/>
</dbReference>
<feature type="compositionally biased region" description="Basic and acidic residues" evidence="5">
    <location>
        <begin position="1"/>
        <end position="11"/>
    </location>
</feature>
<dbReference type="GO" id="GO:0005737">
    <property type="term" value="C:cytoplasm"/>
    <property type="evidence" value="ECO:0007669"/>
    <property type="project" value="TreeGrafter"/>
</dbReference>
<feature type="domain" description="RING-type" evidence="6">
    <location>
        <begin position="537"/>
        <end position="572"/>
    </location>
</feature>
<reference evidence="9" key="1">
    <citation type="submission" date="2025-08" db="UniProtKB">
        <authorList>
            <consortium name="RefSeq"/>
        </authorList>
    </citation>
    <scope>IDENTIFICATION</scope>
</reference>
<dbReference type="Pfam" id="PF00622">
    <property type="entry name" value="SPRY"/>
    <property type="match status" value="1"/>
</dbReference>
<dbReference type="CDD" id="cd12883">
    <property type="entry name" value="SPRY_RING"/>
    <property type="match status" value="1"/>
</dbReference>
<keyword evidence="8" id="KW-1185">Reference proteome</keyword>
<evidence type="ECO:0000256" key="5">
    <source>
        <dbReference type="SAM" id="MobiDB-lite"/>
    </source>
</evidence>
<dbReference type="CDD" id="cd16566">
    <property type="entry name" value="RING-HC_RSPRY1"/>
    <property type="match status" value="1"/>
</dbReference>
<dbReference type="PROSITE" id="PS50188">
    <property type="entry name" value="B302_SPRY"/>
    <property type="match status" value="1"/>
</dbReference>
<dbReference type="Gene3D" id="3.30.40.10">
    <property type="entry name" value="Zinc/RING finger domain, C3HC4 (zinc finger)"/>
    <property type="match status" value="1"/>
</dbReference>
<evidence type="ECO:0000256" key="2">
    <source>
        <dbReference type="ARBA" id="ARBA00022771"/>
    </source>
</evidence>
<dbReference type="PROSITE" id="PS50089">
    <property type="entry name" value="ZF_RING_2"/>
    <property type="match status" value="1"/>
</dbReference>
<dbReference type="InterPro" id="IPR001841">
    <property type="entry name" value="Znf_RING"/>
</dbReference>
<dbReference type="SUPFAM" id="SSF57850">
    <property type="entry name" value="RING/U-box"/>
    <property type="match status" value="1"/>
</dbReference>
<feature type="domain" description="B30.2/SPRY" evidence="7">
    <location>
        <begin position="310"/>
        <end position="493"/>
    </location>
</feature>
<dbReference type="GO" id="GO:0004842">
    <property type="term" value="F:ubiquitin-protein transferase activity"/>
    <property type="evidence" value="ECO:0007669"/>
    <property type="project" value="InterPro"/>
</dbReference>
<dbReference type="GO" id="GO:0008270">
    <property type="term" value="F:zinc ion binding"/>
    <property type="evidence" value="ECO:0007669"/>
    <property type="project" value="UniProtKB-KW"/>
</dbReference>
<proteinExistence type="predicted"/>
<dbReference type="SUPFAM" id="SSF48371">
    <property type="entry name" value="ARM repeat"/>
    <property type="match status" value="1"/>
</dbReference>
<dbReference type="Gene3D" id="2.60.120.920">
    <property type="match status" value="1"/>
</dbReference>
<evidence type="ECO:0000256" key="3">
    <source>
        <dbReference type="ARBA" id="ARBA00022833"/>
    </source>
</evidence>
<dbReference type="InterPro" id="IPR013083">
    <property type="entry name" value="Znf_RING/FYVE/PHD"/>
</dbReference>
<organism evidence="8 9">
    <name type="scientific">Octopus sinensis</name>
    <name type="common">East Asian common octopus</name>
    <dbReference type="NCBI Taxonomy" id="2607531"/>
    <lineage>
        <taxon>Eukaryota</taxon>
        <taxon>Metazoa</taxon>
        <taxon>Spiralia</taxon>
        <taxon>Lophotrochozoa</taxon>
        <taxon>Mollusca</taxon>
        <taxon>Cephalopoda</taxon>
        <taxon>Coleoidea</taxon>
        <taxon>Octopodiformes</taxon>
        <taxon>Octopoda</taxon>
        <taxon>Incirrata</taxon>
        <taxon>Octopodidae</taxon>
        <taxon>Octopus</taxon>
    </lineage>
</organism>
<dbReference type="AlphaFoldDB" id="A0A6P7SSE5"/>